<evidence type="ECO:0000259" key="1">
    <source>
        <dbReference type="Pfam" id="PF00085"/>
    </source>
</evidence>
<dbReference type="Gene3D" id="3.40.30.10">
    <property type="entry name" value="Glutaredoxin"/>
    <property type="match status" value="1"/>
</dbReference>
<sequence length="120" mass="13715">MIESVRERELEGTIPQQGTGGVYTAYAPETLDQYEEKKVLFFKADWCSTFLLLDARLKLERDRIPPDVVILEVNYDTAHDLRVTYDVTTQHSFVQIDASGEMVKKWNGSTTLDEIVSTVQ</sequence>
<dbReference type="SUPFAM" id="SSF52833">
    <property type="entry name" value="Thioredoxin-like"/>
    <property type="match status" value="1"/>
</dbReference>
<proteinExistence type="predicted"/>
<organism evidence="2 3">
    <name type="scientific">Candidatus Kaiserbacteria bacterium CG10_big_fil_rev_8_21_14_0_10_45_20</name>
    <dbReference type="NCBI Taxonomy" id="1974607"/>
    <lineage>
        <taxon>Bacteria</taxon>
        <taxon>Candidatus Kaiseribacteriota</taxon>
    </lineage>
</organism>
<evidence type="ECO:0000313" key="3">
    <source>
        <dbReference type="Proteomes" id="UP000229315"/>
    </source>
</evidence>
<feature type="domain" description="Thioredoxin" evidence="1">
    <location>
        <begin position="31"/>
        <end position="119"/>
    </location>
</feature>
<dbReference type="Proteomes" id="UP000229315">
    <property type="component" value="Unassembled WGS sequence"/>
</dbReference>
<reference evidence="3" key="1">
    <citation type="submission" date="2017-09" db="EMBL/GenBank/DDBJ databases">
        <title>Depth-based differentiation of microbial function through sediment-hosted aquifers and enrichment of novel symbionts in the deep terrestrial subsurface.</title>
        <authorList>
            <person name="Probst A.J."/>
            <person name="Ladd B."/>
            <person name="Jarett J.K."/>
            <person name="Geller-Mcgrath D.E."/>
            <person name="Sieber C.M.K."/>
            <person name="Emerson J.B."/>
            <person name="Anantharaman K."/>
            <person name="Thomas B.C."/>
            <person name="Malmstrom R."/>
            <person name="Stieglmeier M."/>
            <person name="Klingl A."/>
            <person name="Woyke T."/>
            <person name="Ryan C.M."/>
            <person name="Banfield J.F."/>
        </authorList>
    </citation>
    <scope>NUCLEOTIDE SEQUENCE [LARGE SCALE GENOMIC DNA]</scope>
</reference>
<dbReference type="InterPro" id="IPR013766">
    <property type="entry name" value="Thioredoxin_domain"/>
</dbReference>
<comment type="caution">
    <text evidence="2">The sequence shown here is derived from an EMBL/GenBank/DDBJ whole genome shotgun (WGS) entry which is preliminary data.</text>
</comment>
<dbReference type="InterPro" id="IPR036249">
    <property type="entry name" value="Thioredoxin-like_sf"/>
</dbReference>
<protein>
    <recommendedName>
        <fullName evidence="1">Thioredoxin domain-containing protein</fullName>
    </recommendedName>
</protein>
<dbReference type="Pfam" id="PF00085">
    <property type="entry name" value="Thioredoxin"/>
    <property type="match status" value="1"/>
</dbReference>
<gene>
    <name evidence="2" type="ORF">COU15_03150</name>
</gene>
<accession>A0A2H0UEY0</accession>
<evidence type="ECO:0000313" key="2">
    <source>
        <dbReference type="EMBL" id="PIR84974.1"/>
    </source>
</evidence>
<dbReference type="AlphaFoldDB" id="A0A2H0UEY0"/>
<name>A0A2H0UEY0_9BACT</name>
<dbReference type="EMBL" id="PFBH01000020">
    <property type="protein sequence ID" value="PIR84974.1"/>
    <property type="molecule type" value="Genomic_DNA"/>
</dbReference>